<dbReference type="InterPro" id="IPR036209">
    <property type="entry name" value="YwmB-like_sf"/>
</dbReference>
<organism evidence="1 2">
    <name type="scientific">Tissierella creatinophila DSM 6911</name>
    <dbReference type="NCBI Taxonomy" id="1123403"/>
    <lineage>
        <taxon>Bacteria</taxon>
        <taxon>Bacillati</taxon>
        <taxon>Bacillota</taxon>
        <taxon>Tissierellia</taxon>
        <taxon>Tissierellales</taxon>
        <taxon>Tissierellaceae</taxon>
        <taxon>Tissierella</taxon>
    </lineage>
</organism>
<dbReference type="Pfam" id="PF08680">
    <property type="entry name" value="DUF1779"/>
    <property type="match status" value="1"/>
</dbReference>
<dbReference type="EMBL" id="LTDM01000059">
    <property type="protein sequence ID" value="OLS01831.1"/>
    <property type="molecule type" value="Genomic_DNA"/>
</dbReference>
<evidence type="ECO:0008006" key="3">
    <source>
        <dbReference type="Google" id="ProtNLM"/>
    </source>
</evidence>
<dbReference type="Gene3D" id="3.30.360.40">
    <property type="entry name" value="YwmB-like"/>
    <property type="match status" value="1"/>
</dbReference>
<dbReference type="OrthoDB" id="1708334at2"/>
<dbReference type="RefSeq" id="WP_075728010.1">
    <property type="nucleotide sequence ID" value="NZ_LTDM01000059.1"/>
</dbReference>
<dbReference type="AlphaFoldDB" id="A0A1U7M3G1"/>
<accession>A0A1U7M3G1</accession>
<comment type="caution">
    <text evidence="1">The sequence shown here is derived from an EMBL/GenBank/DDBJ whole genome shotgun (WGS) entry which is preliminary data.</text>
</comment>
<dbReference type="SUPFAM" id="SSF143842">
    <property type="entry name" value="YwmB-like"/>
    <property type="match status" value="1"/>
</dbReference>
<sequence length="262" mass="30473">MKRIIIFALILFILIPIFPKAEETNGEWNVLEDMLYDLEGKPSEGEMVFNGVIKNGFMKEKEITSLGEKMVKKLGLVGEEIDPFILQEKTKDKFYSKMVIFEKDYSQINYDGYDSNGNQISINLNSYINEEVNLEETSLSISIVKDDDFSKINDIIEKIEKIYKDFDCQWDLTSCLIGKVKGKYPKEEFSDKFKSVLNSIDGTIVEEFSDKDFSSYTIYSPLIENYLTINKKKINIHLSIRYNREEDYTYLWIGTPIITTGY</sequence>
<proteinExistence type="predicted"/>
<evidence type="ECO:0000313" key="1">
    <source>
        <dbReference type="EMBL" id="OLS01831.1"/>
    </source>
</evidence>
<protein>
    <recommendedName>
        <fullName evidence="3">TATA-box binding protein</fullName>
    </recommendedName>
</protein>
<evidence type="ECO:0000313" key="2">
    <source>
        <dbReference type="Proteomes" id="UP000186112"/>
    </source>
</evidence>
<dbReference type="Proteomes" id="UP000186112">
    <property type="component" value="Unassembled WGS sequence"/>
</dbReference>
<reference evidence="1 2" key="1">
    <citation type="submission" date="2016-02" db="EMBL/GenBank/DDBJ databases">
        <title>Genome sequence of Tissierella creatinophila DSM 6911.</title>
        <authorList>
            <person name="Poehlein A."/>
            <person name="Daniel R."/>
        </authorList>
    </citation>
    <scope>NUCLEOTIDE SEQUENCE [LARGE SCALE GENOMIC DNA]</scope>
    <source>
        <strain evidence="1 2">DSM 6911</strain>
    </source>
</reference>
<gene>
    <name evidence="1" type="ORF">TICRE_22070</name>
</gene>
<keyword evidence="2" id="KW-1185">Reference proteome</keyword>
<dbReference type="InterPro" id="IPR014794">
    <property type="entry name" value="DUF1779"/>
</dbReference>
<name>A0A1U7M3G1_TISCR</name>